<organism evidence="2">
    <name type="scientific">Dechloromonas aromatica (strain RCB)</name>
    <dbReference type="NCBI Taxonomy" id="159087"/>
    <lineage>
        <taxon>Bacteria</taxon>
        <taxon>Pseudomonadati</taxon>
        <taxon>Pseudomonadota</taxon>
        <taxon>Betaproteobacteria</taxon>
        <taxon>Rhodocyclales</taxon>
        <taxon>Azonexaceae</taxon>
        <taxon>Dechloromonas</taxon>
    </lineage>
</organism>
<sequence length="143" mass="15209">MKQTISFITLGVADLARSRAFYKALGWQESAASQEAIAFFQAGSVAFALFQREALAEDASVASAGSGFAGFTLAHNVSSEAAVITTLEEAVALGATLVRPADKVFWGGFRGYFSDPDGFLWEVCFNPFISLDADGFVKLPPVL</sequence>
<dbReference type="InterPro" id="IPR037523">
    <property type="entry name" value="VOC_core"/>
</dbReference>
<dbReference type="HOGENOM" id="CLU_046006_18_0_4"/>
<dbReference type="GO" id="GO:0051213">
    <property type="term" value="F:dioxygenase activity"/>
    <property type="evidence" value="ECO:0007669"/>
    <property type="project" value="UniProtKB-KW"/>
</dbReference>
<dbReference type="PANTHER" id="PTHR36503">
    <property type="entry name" value="BLR2520 PROTEIN"/>
    <property type="match status" value="1"/>
</dbReference>
<name>Q47BP0_DECAR</name>
<evidence type="ECO:0000313" key="2">
    <source>
        <dbReference type="EMBL" id="AAZ47741.1"/>
    </source>
</evidence>
<dbReference type="Pfam" id="PF00903">
    <property type="entry name" value="Glyoxalase"/>
    <property type="match status" value="1"/>
</dbReference>
<proteinExistence type="predicted"/>
<protein>
    <submittedName>
        <fullName evidence="2">Glyoxalase/bleomycin resistance protein/dioxygenase</fullName>
    </submittedName>
</protein>
<dbReference type="PROSITE" id="PS51819">
    <property type="entry name" value="VOC"/>
    <property type="match status" value="1"/>
</dbReference>
<dbReference type="eggNOG" id="COG0346">
    <property type="taxonomic scope" value="Bacteria"/>
</dbReference>
<keyword evidence="2" id="KW-0560">Oxidoreductase</keyword>
<dbReference type="PANTHER" id="PTHR36503:SF1">
    <property type="entry name" value="BLR2520 PROTEIN"/>
    <property type="match status" value="1"/>
</dbReference>
<gene>
    <name evidence="2" type="ordered locus">Daro_3011</name>
</gene>
<accession>Q47BP0</accession>
<dbReference type="AlphaFoldDB" id="Q47BP0"/>
<dbReference type="STRING" id="159087.Daro_3011"/>
<dbReference type="CDD" id="cd07251">
    <property type="entry name" value="VOC_like"/>
    <property type="match status" value="1"/>
</dbReference>
<reference evidence="2" key="1">
    <citation type="submission" date="2005-08" db="EMBL/GenBank/DDBJ databases">
        <title>Complete sequence of Dechloromonas aromatica RCB.</title>
        <authorList>
            <person name="Salinero K.K."/>
            <person name="Copeland A."/>
            <person name="Lucas S."/>
            <person name="Lapidus A."/>
            <person name="Barry K."/>
            <person name="Detter J.C."/>
            <person name="Glavina T."/>
            <person name="Hammon N."/>
            <person name="Israni S."/>
            <person name="Pitluck S."/>
            <person name="Di Bartolo G."/>
            <person name="Trong S."/>
            <person name="Schmutz J."/>
            <person name="Larimer F."/>
            <person name="Land M."/>
            <person name="Ivanova N."/>
            <person name="Richardson P."/>
        </authorList>
    </citation>
    <scope>NUCLEOTIDE SEQUENCE</scope>
    <source>
        <strain evidence="2">RCB</strain>
    </source>
</reference>
<dbReference type="EMBL" id="CP000089">
    <property type="protein sequence ID" value="AAZ47741.1"/>
    <property type="molecule type" value="Genomic_DNA"/>
</dbReference>
<feature type="domain" description="VOC" evidence="1">
    <location>
        <begin position="4"/>
        <end position="126"/>
    </location>
</feature>
<keyword evidence="2" id="KW-0223">Dioxygenase</keyword>
<dbReference type="SUPFAM" id="SSF54593">
    <property type="entry name" value="Glyoxalase/Bleomycin resistance protein/Dihydroxybiphenyl dioxygenase"/>
    <property type="match status" value="1"/>
</dbReference>
<dbReference type="OrthoDB" id="9797663at2"/>
<evidence type="ECO:0000259" key="1">
    <source>
        <dbReference type="PROSITE" id="PS51819"/>
    </source>
</evidence>
<dbReference type="InterPro" id="IPR029068">
    <property type="entry name" value="Glyas_Bleomycin-R_OHBP_Dase"/>
</dbReference>
<dbReference type="Gene3D" id="3.10.180.10">
    <property type="entry name" value="2,3-Dihydroxybiphenyl 1,2-Dioxygenase, domain 1"/>
    <property type="match status" value="1"/>
</dbReference>
<dbReference type="KEGG" id="dar:Daro_3011"/>
<dbReference type="InterPro" id="IPR004360">
    <property type="entry name" value="Glyas_Fos-R_dOase_dom"/>
</dbReference>